<name>A0A0G4H2X4_VITBC</name>
<sequence>MPRWHDPWFELRRWVPVIAGMVYCLTIGCMHCFGNITPYITSYMRTIGGEEVRYKDSHWIYSTAGISQGVFGFLGGILEQKVGPRIAAVVAGWIMSIGILASYFTMTSFYGLVLSYGVIFGIGCGLAYPIPLSVALKWHPDNKGLVSGLIFVARGLSVFLLTPLQTAFVNPLNLSPDFGPFPESSPKETYFTDTGVLERVPLLFLLMGALFVVMQAGSALFMGNPAEDDPDLAACLDVSRKKQQALTKGKGGGDAAAARAAVGQTIHPEDIPILPIHKMVFTYQFWTIWLIMFFNWQAISFVNGFWKIIGQTDMGLDDVTLALLGSVAAVTNSLGRVVWGMAGDRFGFKTTMMAICVSFWFFLITLPLCHTDTLALYGIVGMNTLVMYYIWINVIKIIDGGAFTIFPPVTSDIFGKRNFGPVFGLLFTARATSSLVGSSICSLLYDGKTVDLTGMCLLMSSCFIVSAVLTLSFKVSPIPVPPGYHPLRTRTR</sequence>
<dbReference type="PANTHER" id="PTHR43385:SF1">
    <property type="entry name" value="RIBOFLAVIN TRANSPORTER RIBJ"/>
    <property type="match status" value="1"/>
</dbReference>
<evidence type="ECO:0000256" key="2">
    <source>
        <dbReference type="ARBA" id="ARBA00022448"/>
    </source>
</evidence>
<dbReference type="STRING" id="1169540.A0A0G4H2X4"/>
<feature type="transmembrane region" description="Helical" evidence="6">
    <location>
        <begin position="280"/>
        <end position="299"/>
    </location>
</feature>
<dbReference type="PANTHER" id="PTHR43385">
    <property type="entry name" value="RIBOFLAVIN TRANSPORTER RIBJ"/>
    <property type="match status" value="1"/>
</dbReference>
<dbReference type="PhylomeDB" id="A0A0G4H2X4"/>
<evidence type="ECO:0000256" key="6">
    <source>
        <dbReference type="SAM" id="Phobius"/>
    </source>
</evidence>
<feature type="transmembrane region" description="Helical" evidence="6">
    <location>
        <begin position="202"/>
        <end position="222"/>
    </location>
</feature>
<dbReference type="PROSITE" id="PS51257">
    <property type="entry name" value="PROKAR_LIPOPROTEIN"/>
    <property type="match status" value="1"/>
</dbReference>
<feature type="transmembrane region" description="Helical" evidence="6">
    <location>
        <begin position="319"/>
        <end position="339"/>
    </location>
</feature>
<feature type="transmembrane region" description="Helical" evidence="6">
    <location>
        <begin position="85"/>
        <end position="104"/>
    </location>
</feature>
<keyword evidence="2" id="KW-0813">Transport</keyword>
<evidence type="ECO:0000313" key="8">
    <source>
        <dbReference type="Proteomes" id="UP000041254"/>
    </source>
</evidence>
<gene>
    <name evidence="7" type="ORF">Vbra_19495</name>
</gene>
<evidence type="ECO:0000256" key="1">
    <source>
        <dbReference type="ARBA" id="ARBA00004141"/>
    </source>
</evidence>
<evidence type="ECO:0000313" key="7">
    <source>
        <dbReference type="EMBL" id="CEM38029.1"/>
    </source>
</evidence>
<dbReference type="Pfam" id="PF07690">
    <property type="entry name" value="MFS_1"/>
    <property type="match status" value="1"/>
</dbReference>
<feature type="transmembrane region" description="Helical" evidence="6">
    <location>
        <begin position="144"/>
        <end position="164"/>
    </location>
</feature>
<evidence type="ECO:0008006" key="9">
    <source>
        <dbReference type="Google" id="ProtNLM"/>
    </source>
</evidence>
<protein>
    <recommendedName>
        <fullName evidence="9">Major facilitator superfamily (MFS) profile domain-containing protein</fullName>
    </recommendedName>
</protein>
<dbReference type="EMBL" id="CDMY01000964">
    <property type="protein sequence ID" value="CEM38029.1"/>
    <property type="molecule type" value="Genomic_DNA"/>
</dbReference>
<accession>A0A0G4H2X4</accession>
<feature type="transmembrane region" description="Helical" evidence="6">
    <location>
        <begin position="110"/>
        <end position="132"/>
    </location>
</feature>
<keyword evidence="3 6" id="KW-0812">Transmembrane</keyword>
<dbReference type="Gene3D" id="1.20.1250.20">
    <property type="entry name" value="MFS general substrate transporter like domains"/>
    <property type="match status" value="2"/>
</dbReference>
<proteinExistence type="predicted"/>
<dbReference type="AlphaFoldDB" id="A0A0G4H2X4"/>
<evidence type="ECO:0000256" key="5">
    <source>
        <dbReference type="ARBA" id="ARBA00023136"/>
    </source>
</evidence>
<dbReference type="InterPro" id="IPR052983">
    <property type="entry name" value="MFS_Riboflavin_Transporter"/>
</dbReference>
<evidence type="ECO:0000256" key="4">
    <source>
        <dbReference type="ARBA" id="ARBA00022989"/>
    </source>
</evidence>
<keyword evidence="4 6" id="KW-1133">Transmembrane helix</keyword>
<feature type="transmembrane region" description="Helical" evidence="6">
    <location>
        <begin position="60"/>
        <end position="78"/>
    </location>
</feature>
<keyword evidence="5 6" id="KW-0472">Membrane</keyword>
<dbReference type="GO" id="GO:0022857">
    <property type="term" value="F:transmembrane transporter activity"/>
    <property type="evidence" value="ECO:0007669"/>
    <property type="project" value="InterPro"/>
</dbReference>
<dbReference type="Proteomes" id="UP000041254">
    <property type="component" value="Unassembled WGS sequence"/>
</dbReference>
<feature type="transmembrane region" description="Helical" evidence="6">
    <location>
        <begin position="351"/>
        <end position="368"/>
    </location>
</feature>
<feature type="transmembrane region" description="Helical" evidence="6">
    <location>
        <begin position="21"/>
        <end position="40"/>
    </location>
</feature>
<feature type="transmembrane region" description="Helical" evidence="6">
    <location>
        <begin position="374"/>
        <end position="398"/>
    </location>
</feature>
<feature type="transmembrane region" description="Helical" evidence="6">
    <location>
        <begin position="419"/>
        <end position="440"/>
    </location>
</feature>
<dbReference type="InterPro" id="IPR011701">
    <property type="entry name" value="MFS"/>
</dbReference>
<dbReference type="InterPro" id="IPR036259">
    <property type="entry name" value="MFS_trans_sf"/>
</dbReference>
<dbReference type="OrthoDB" id="410267at2759"/>
<dbReference type="CDD" id="cd17353">
    <property type="entry name" value="MFS_OFA_like"/>
    <property type="match status" value="1"/>
</dbReference>
<dbReference type="SUPFAM" id="SSF103473">
    <property type="entry name" value="MFS general substrate transporter"/>
    <property type="match status" value="1"/>
</dbReference>
<dbReference type="GO" id="GO:0016020">
    <property type="term" value="C:membrane"/>
    <property type="evidence" value="ECO:0007669"/>
    <property type="project" value="UniProtKB-SubCell"/>
</dbReference>
<feature type="transmembrane region" description="Helical" evidence="6">
    <location>
        <begin position="452"/>
        <end position="473"/>
    </location>
</feature>
<dbReference type="InParanoid" id="A0A0G4H2X4"/>
<dbReference type="VEuPathDB" id="CryptoDB:Vbra_19495"/>
<organism evidence="7 8">
    <name type="scientific">Vitrella brassicaformis (strain CCMP3155)</name>
    <dbReference type="NCBI Taxonomy" id="1169540"/>
    <lineage>
        <taxon>Eukaryota</taxon>
        <taxon>Sar</taxon>
        <taxon>Alveolata</taxon>
        <taxon>Colpodellida</taxon>
        <taxon>Vitrellaceae</taxon>
        <taxon>Vitrella</taxon>
    </lineage>
</organism>
<comment type="subcellular location">
    <subcellularLocation>
        <location evidence="1">Membrane</location>
        <topology evidence="1">Multi-pass membrane protein</topology>
    </subcellularLocation>
</comment>
<keyword evidence="8" id="KW-1185">Reference proteome</keyword>
<dbReference type="OMA" id="MKAIMIS"/>
<reference evidence="7 8" key="1">
    <citation type="submission" date="2014-11" db="EMBL/GenBank/DDBJ databases">
        <authorList>
            <person name="Zhu J."/>
            <person name="Qi W."/>
            <person name="Song R."/>
        </authorList>
    </citation>
    <scope>NUCLEOTIDE SEQUENCE [LARGE SCALE GENOMIC DNA]</scope>
</reference>
<evidence type="ECO:0000256" key="3">
    <source>
        <dbReference type="ARBA" id="ARBA00022692"/>
    </source>
</evidence>